<dbReference type="PANTHER" id="PTHR45758">
    <property type="entry name" value="MITOFERRIN-1-RELATED"/>
    <property type="match status" value="1"/>
</dbReference>
<evidence type="ECO:0000313" key="16">
    <source>
        <dbReference type="Proteomes" id="UP000031668"/>
    </source>
</evidence>
<name>A0A0C2IXT9_THEKT</name>
<evidence type="ECO:0000256" key="2">
    <source>
        <dbReference type="ARBA" id="ARBA00006375"/>
    </source>
</evidence>
<dbReference type="PROSITE" id="PS50920">
    <property type="entry name" value="SOLCAR"/>
    <property type="match status" value="2"/>
</dbReference>
<keyword evidence="4" id="KW-0408">Iron</keyword>
<accession>A0A0C2IXT9</accession>
<gene>
    <name evidence="15" type="ORF">RF11_02899</name>
</gene>
<keyword evidence="7" id="KW-0496">Mitochondrion</keyword>
<evidence type="ECO:0000256" key="7">
    <source>
        <dbReference type="ARBA" id="ARBA00023128"/>
    </source>
</evidence>
<evidence type="ECO:0000256" key="5">
    <source>
        <dbReference type="ARBA" id="ARBA00022692"/>
    </source>
</evidence>
<comment type="caution">
    <text evidence="15">The sequence shown here is derived from an EMBL/GenBank/DDBJ whole genome shotgun (WGS) entry which is preliminary data.</text>
</comment>
<keyword evidence="4" id="KW-0406">Ion transport</keyword>
<dbReference type="Proteomes" id="UP000031668">
    <property type="component" value="Unassembled WGS sequence"/>
</dbReference>
<dbReference type="EMBL" id="JWZT01005292">
    <property type="protein sequence ID" value="KII61667.1"/>
    <property type="molecule type" value="Genomic_DNA"/>
</dbReference>
<evidence type="ECO:0000256" key="14">
    <source>
        <dbReference type="RuleBase" id="RU000488"/>
    </source>
</evidence>
<organism evidence="15 16">
    <name type="scientific">Thelohanellus kitauei</name>
    <name type="common">Myxosporean</name>
    <dbReference type="NCBI Taxonomy" id="669202"/>
    <lineage>
        <taxon>Eukaryota</taxon>
        <taxon>Metazoa</taxon>
        <taxon>Cnidaria</taxon>
        <taxon>Myxozoa</taxon>
        <taxon>Myxosporea</taxon>
        <taxon>Bivalvulida</taxon>
        <taxon>Platysporina</taxon>
        <taxon>Myxobolidae</taxon>
        <taxon>Thelohanellus</taxon>
    </lineage>
</organism>
<keyword evidence="6" id="KW-1133">Transmembrane helix</keyword>
<feature type="repeat" description="Solcar" evidence="13">
    <location>
        <begin position="132"/>
        <end position="237"/>
    </location>
</feature>
<keyword evidence="4" id="KW-0410">Iron transport</keyword>
<evidence type="ECO:0000256" key="4">
    <source>
        <dbReference type="ARBA" id="ARBA00022496"/>
    </source>
</evidence>
<evidence type="ECO:0000256" key="10">
    <source>
        <dbReference type="ARBA" id="ARBA00040418"/>
    </source>
</evidence>
<evidence type="ECO:0000256" key="13">
    <source>
        <dbReference type="PROSITE-ProRule" id="PRU00282"/>
    </source>
</evidence>
<keyword evidence="5 13" id="KW-0812">Transmembrane</keyword>
<dbReference type="AlphaFoldDB" id="A0A0C2IXT9"/>
<evidence type="ECO:0000256" key="12">
    <source>
        <dbReference type="ARBA" id="ARBA00041894"/>
    </source>
</evidence>
<dbReference type="OMA" id="MYNSQHQ"/>
<keyword evidence="8 13" id="KW-0472">Membrane</keyword>
<dbReference type="SUPFAM" id="SSF103506">
    <property type="entry name" value="Mitochondrial carrier"/>
    <property type="match status" value="1"/>
</dbReference>
<dbReference type="Pfam" id="PF00153">
    <property type="entry name" value="Mito_carr"/>
    <property type="match status" value="3"/>
</dbReference>
<evidence type="ECO:0000256" key="9">
    <source>
        <dbReference type="ARBA" id="ARBA00037061"/>
    </source>
</evidence>
<comment type="subcellular location">
    <subcellularLocation>
        <location evidence="1">Mitochondrion membrane</location>
        <topology evidence="1">Multi-pass membrane protein</topology>
    </subcellularLocation>
</comment>
<comment type="similarity">
    <text evidence="2 14">Belongs to the mitochondrial carrier (TC 2.A.29) family.</text>
</comment>
<dbReference type="GO" id="GO:0031966">
    <property type="term" value="C:mitochondrial membrane"/>
    <property type="evidence" value="ECO:0007669"/>
    <property type="project" value="UniProtKB-SubCell"/>
</dbReference>
<dbReference type="OrthoDB" id="43906at2759"/>
<dbReference type="PANTHER" id="PTHR45758:SF4">
    <property type="entry name" value="MITOFERRIN-1"/>
    <property type="match status" value="1"/>
</dbReference>
<evidence type="ECO:0000256" key="3">
    <source>
        <dbReference type="ARBA" id="ARBA00022448"/>
    </source>
</evidence>
<reference evidence="15 16" key="1">
    <citation type="journal article" date="2014" name="Genome Biol. Evol.">
        <title>The genome of the myxosporean Thelohanellus kitauei shows adaptations to nutrient acquisition within its fish host.</title>
        <authorList>
            <person name="Yang Y."/>
            <person name="Xiong J."/>
            <person name="Zhou Z."/>
            <person name="Huo F."/>
            <person name="Miao W."/>
            <person name="Ran C."/>
            <person name="Liu Y."/>
            <person name="Zhang J."/>
            <person name="Feng J."/>
            <person name="Wang M."/>
            <person name="Wang M."/>
            <person name="Wang L."/>
            <person name="Yao B."/>
        </authorList>
    </citation>
    <scope>NUCLEOTIDE SEQUENCE [LARGE SCALE GENOMIC DNA]</scope>
    <source>
        <strain evidence="15">Wuqing</strain>
    </source>
</reference>
<protein>
    <recommendedName>
        <fullName evidence="10">Mitoferrin-1</fullName>
    </recommendedName>
    <alternativeName>
        <fullName evidence="11">Mitochondrial iron transporter 1</fullName>
    </alternativeName>
    <alternativeName>
        <fullName evidence="12">Solute carrier family 25 member 37</fullName>
    </alternativeName>
</protein>
<keyword evidence="16" id="KW-1185">Reference proteome</keyword>
<feature type="repeat" description="Solcar" evidence="13">
    <location>
        <begin position="41"/>
        <end position="125"/>
    </location>
</feature>
<evidence type="ECO:0000256" key="1">
    <source>
        <dbReference type="ARBA" id="ARBA00004225"/>
    </source>
</evidence>
<evidence type="ECO:0000256" key="11">
    <source>
        <dbReference type="ARBA" id="ARBA00041873"/>
    </source>
</evidence>
<evidence type="ECO:0000256" key="8">
    <source>
        <dbReference type="ARBA" id="ARBA00023136"/>
    </source>
</evidence>
<dbReference type="InterPro" id="IPR018108">
    <property type="entry name" value="MCP_transmembrane"/>
</dbReference>
<dbReference type="Gene3D" id="1.50.40.10">
    <property type="entry name" value="Mitochondrial carrier domain"/>
    <property type="match status" value="1"/>
</dbReference>
<comment type="function">
    <text evidence="9">Mitochondrial iron transporter that specifically mediates iron uptake in developing erythroid cells, thereby playing an essential role in heme biosynthesis.</text>
</comment>
<evidence type="ECO:0000256" key="6">
    <source>
        <dbReference type="ARBA" id="ARBA00022989"/>
    </source>
</evidence>
<proteinExistence type="inferred from homology"/>
<dbReference type="GO" id="GO:0048250">
    <property type="term" value="P:iron import into the mitochondrion"/>
    <property type="evidence" value="ECO:0007669"/>
    <property type="project" value="TreeGrafter"/>
</dbReference>
<keyword evidence="3 14" id="KW-0813">Transport</keyword>
<sequence length="239" mass="26742">MSFYRGVSSVIIGAGPAHAAYFAIYEKSKHSLKIWTKRDQGDWIIHGISGILATFAHDMVMNPMEVMKQRLQMCSQRYIGLVDCIKKVVSTEGPVAFYRSFPAQFLMNFPFNSANFITYEYTKKLLGEKDEYRLVVHLVSGAISGIVASSITTPFDVMKTTLNLQDPKLIEIFKSCQDKGCSVKMKDIKIRGIFDSGKTIYLVSGLRGFFRGVVARILISAPSGAISWGVYETFKYLLG</sequence>
<dbReference type="GO" id="GO:0015093">
    <property type="term" value="F:ferrous iron transmembrane transporter activity"/>
    <property type="evidence" value="ECO:0007669"/>
    <property type="project" value="TreeGrafter"/>
</dbReference>
<dbReference type="InterPro" id="IPR023395">
    <property type="entry name" value="MCP_dom_sf"/>
</dbReference>
<evidence type="ECO:0000313" key="15">
    <source>
        <dbReference type="EMBL" id="KII61667.1"/>
    </source>
</evidence>